<keyword evidence="2" id="KW-0732">Signal</keyword>
<dbReference type="STRING" id="393003.SAMN05660461_5078"/>
<feature type="signal peptide" evidence="2">
    <location>
        <begin position="1"/>
        <end position="25"/>
    </location>
</feature>
<dbReference type="PANTHER" id="PTHR30203:SF24">
    <property type="entry name" value="BLR4935 PROTEIN"/>
    <property type="match status" value="1"/>
</dbReference>
<organism evidence="3 4">
    <name type="scientific">Chitinophaga ginsengisegetis</name>
    <dbReference type="NCBI Taxonomy" id="393003"/>
    <lineage>
        <taxon>Bacteria</taxon>
        <taxon>Pseudomonadati</taxon>
        <taxon>Bacteroidota</taxon>
        <taxon>Chitinophagia</taxon>
        <taxon>Chitinophagales</taxon>
        <taxon>Chitinophagaceae</taxon>
        <taxon>Chitinophaga</taxon>
    </lineage>
</organism>
<keyword evidence="4" id="KW-1185">Reference proteome</keyword>
<name>A0A1T5P8W5_9BACT</name>
<protein>
    <submittedName>
        <fullName evidence="3">Outer membrane protein, cobalt-zinc-cadmium efflux system</fullName>
    </submittedName>
</protein>
<evidence type="ECO:0000256" key="1">
    <source>
        <dbReference type="ARBA" id="ARBA00007613"/>
    </source>
</evidence>
<dbReference type="Proteomes" id="UP000190166">
    <property type="component" value="Unassembled WGS sequence"/>
</dbReference>
<evidence type="ECO:0000313" key="3">
    <source>
        <dbReference type="EMBL" id="SKD09195.1"/>
    </source>
</evidence>
<dbReference type="SUPFAM" id="SSF56954">
    <property type="entry name" value="Outer membrane efflux proteins (OEP)"/>
    <property type="match status" value="1"/>
</dbReference>
<dbReference type="EMBL" id="FUZZ01000004">
    <property type="protein sequence ID" value="SKD09195.1"/>
    <property type="molecule type" value="Genomic_DNA"/>
</dbReference>
<accession>A0A1T5P8W5</accession>
<dbReference type="PANTHER" id="PTHR30203">
    <property type="entry name" value="OUTER MEMBRANE CATION EFFLUX PROTEIN"/>
    <property type="match status" value="1"/>
</dbReference>
<evidence type="ECO:0000313" key="4">
    <source>
        <dbReference type="Proteomes" id="UP000190166"/>
    </source>
</evidence>
<dbReference type="Pfam" id="PF02321">
    <property type="entry name" value="OEP"/>
    <property type="match status" value="2"/>
</dbReference>
<evidence type="ECO:0000256" key="2">
    <source>
        <dbReference type="SAM" id="SignalP"/>
    </source>
</evidence>
<dbReference type="InterPro" id="IPR003423">
    <property type="entry name" value="OMP_efflux"/>
</dbReference>
<feature type="chain" id="PRO_5012752809" evidence="2">
    <location>
        <begin position="26"/>
        <end position="428"/>
    </location>
</feature>
<dbReference type="InterPro" id="IPR010131">
    <property type="entry name" value="MdtP/NodT-like"/>
</dbReference>
<dbReference type="Gene3D" id="1.20.1600.10">
    <property type="entry name" value="Outer membrane efflux proteins (OEP)"/>
    <property type="match status" value="1"/>
</dbReference>
<comment type="similarity">
    <text evidence="1">Belongs to the outer membrane factor (OMF) (TC 1.B.17) family.</text>
</comment>
<sequence length="428" mass="47354">MQFLYRFFGQMFLWMAIHSAVLAQADSNFQQTPVPLAGYLRLVATQHLGYAAQQYNVSIAAAGIESAKVFPDPQLSLDGFDNQHRVLKLSYGYNSGISTTLELGGKRKARVALAQSGLELSQAQLQDYFRQLRADATIAWYNALLQQGLLRVQQHAGDIMRQLAAADAIRFQKGVITATDARQSELEANQLLNSIYQQEADFKTALVQLNINTGRSHGDTLLLPAGGFDHLERDFNLAILIADAQESRADILAANATKTVAEKSLALVKANRKIDLGINAGVGYNAAATSDIAPTPRYIASSAGISVPLKWSNHYKGDLHSAQYAIKQAGVAYNQVQLQIQVEVTQAWYNYHAAQQQVQQFEHTLLTSAQQVLQGKMYSYQRGETSLLEVLNAQRTWNEVQQNYQEALFRYAAALVELERAAGIWDIS</sequence>
<gene>
    <name evidence="3" type="ORF">SAMN05660461_5078</name>
</gene>
<dbReference type="AlphaFoldDB" id="A0A1T5P8W5"/>
<proteinExistence type="inferred from homology"/>
<dbReference type="GO" id="GO:0015562">
    <property type="term" value="F:efflux transmembrane transporter activity"/>
    <property type="evidence" value="ECO:0007669"/>
    <property type="project" value="InterPro"/>
</dbReference>
<reference evidence="3 4" key="1">
    <citation type="submission" date="2017-02" db="EMBL/GenBank/DDBJ databases">
        <authorList>
            <person name="Peterson S.W."/>
        </authorList>
    </citation>
    <scope>NUCLEOTIDE SEQUENCE [LARGE SCALE GENOMIC DNA]</scope>
    <source>
        <strain evidence="3 4">DSM 18108</strain>
    </source>
</reference>